<evidence type="ECO:0000256" key="6">
    <source>
        <dbReference type="RuleBase" id="RU363032"/>
    </source>
</evidence>
<dbReference type="PANTHER" id="PTHR43496">
    <property type="entry name" value="PROTEIN LPLB"/>
    <property type="match status" value="1"/>
</dbReference>
<feature type="transmembrane region" description="Helical" evidence="6">
    <location>
        <begin position="288"/>
        <end position="309"/>
    </location>
</feature>
<feature type="transmembrane region" description="Helical" evidence="6">
    <location>
        <begin position="140"/>
        <end position="161"/>
    </location>
</feature>
<accession>A0ABV2EZG2</accession>
<dbReference type="InterPro" id="IPR000515">
    <property type="entry name" value="MetI-like"/>
</dbReference>
<dbReference type="Proteomes" id="UP001549098">
    <property type="component" value="Unassembled WGS sequence"/>
</dbReference>
<feature type="transmembrane region" description="Helical" evidence="6">
    <location>
        <begin position="33"/>
        <end position="52"/>
    </location>
</feature>
<feature type="domain" description="ABC transmembrane type-1" evidence="7">
    <location>
        <begin position="94"/>
        <end position="309"/>
    </location>
</feature>
<evidence type="ECO:0000256" key="1">
    <source>
        <dbReference type="ARBA" id="ARBA00004141"/>
    </source>
</evidence>
<evidence type="ECO:0000256" key="4">
    <source>
        <dbReference type="ARBA" id="ARBA00022989"/>
    </source>
</evidence>
<evidence type="ECO:0000313" key="9">
    <source>
        <dbReference type="Proteomes" id="UP001549098"/>
    </source>
</evidence>
<feature type="transmembrane region" description="Helical" evidence="6">
    <location>
        <begin position="228"/>
        <end position="246"/>
    </location>
</feature>
<comment type="subcellular location">
    <subcellularLocation>
        <location evidence="6">Cell membrane</location>
        <topology evidence="6">Multi-pass membrane protein</topology>
    </subcellularLocation>
    <subcellularLocation>
        <location evidence="1">Membrane</location>
        <topology evidence="1">Multi-pass membrane protein</topology>
    </subcellularLocation>
</comment>
<keyword evidence="5 6" id="KW-0472">Membrane</keyword>
<evidence type="ECO:0000259" key="7">
    <source>
        <dbReference type="PROSITE" id="PS50928"/>
    </source>
</evidence>
<comment type="similarity">
    <text evidence="6">Belongs to the binding-protein-dependent transport system permease family.</text>
</comment>
<organism evidence="8 9">
    <name type="scientific">Paenibacillus favisporus</name>
    <dbReference type="NCBI Taxonomy" id="221028"/>
    <lineage>
        <taxon>Bacteria</taxon>
        <taxon>Bacillati</taxon>
        <taxon>Bacillota</taxon>
        <taxon>Bacilli</taxon>
        <taxon>Bacillales</taxon>
        <taxon>Paenibacillaceae</taxon>
        <taxon>Paenibacillus</taxon>
    </lineage>
</organism>
<keyword evidence="9" id="KW-1185">Reference proteome</keyword>
<evidence type="ECO:0000256" key="5">
    <source>
        <dbReference type="ARBA" id="ARBA00023136"/>
    </source>
</evidence>
<dbReference type="EMBL" id="JBEPLV010000001">
    <property type="protein sequence ID" value="MET3544904.1"/>
    <property type="molecule type" value="Genomic_DNA"/>
</dbReference>
<comment type="caution">
    <text evidence="8">The sequence shown here is derived from an EMBL/GenBank/DDBJ whole genome shotgun (WGS) entry which is preliminary data.</text>
</comment>
<dbReference type="Gene3D" id="1.10.3720.10">
    <property type="entry name" value="MetI-like"/>
    <property type="match status" value="1"/>
</dbReference>
<dbReference type="InterPro" id="IPR035906">
    <property type="entry name" value="MetI-like_sf"/>
</dbReference>
<keyword evidence="3 6" id="KW-0812">Transmembrane</keyword>
<dbReference type="SUPFAM" id="SSF161098">
    <property type="entry name" value="MetI-like"/>
    <property type="match status" value="1"/>
</dbReference>
<reference evidence="8 9" key="1">
    <citation type="submission" date="2024-06" db="EMBL/GenBank/DDBJ databases">
        <title>Genomic Encyclopedia of Type Strains, Phase IV (KMG-IV): sequencing the most valuable type-strain genomes for metagenomic binning, comparative biology and taxonomic classification.</title>
        <authorList>
            <person name="Goeker M."/>
        </authorList>
    </citation>
    <scope>NUCLEOTIDE SEQUENCE [LARGE SCALE GENOMIC DNA]</scope>
    <source>
        <strain evidence="8 9">DSM 17253</strain>
    </source>
</reference>
<evidence type="ECO:0000256" key="3">
    <source>
        <dbReference type="ARBA" id="ARBA00022692"/>
    </source>
</evidence>
<feature type="transmembrane region" description="Helical" evidence="6">
    <location>
        <begin position="93"/>
        <end position="119"/>
    </location>
</feature>
<dbReference type="PROSITE" id="PS50928">
    <property type="entry name" value="ABC_TM1"/>
    <property type="match status" value="1"/>
</dbReference>
<dbReference type="Pfam" id="PF00528">
    <property type="entry name" value="BPD_transp_1"/>
    <property type="match status" value="1"/>
</dbReference>
<keyword evidence="4 6" id="KW-1133">Transmembrane helix</keyword>
<evidence type="ECO:0000256" key="2">
    <source>
        <dbReference type="ARBA" id="ARBA00022448"/>
    </source>
</evidence>
<name>A0ABV2EZG2_9BACL</name>
<protein>
    <submittedName>
        <fullName evidence="8">Aldouronate transport system permease protein</fullName>
    </submittedName>
</protein>
<dbReference type="RefSeq" id="WP_354495530.1">
    <property type="nucleotide sequence ID" value="NZ_JBEPLV010000001.1"/>
</dbReference>
<feature type="transmembrane region" description="Helical" evidence="6">
    <location>
        <begin position="181"/>
        <end position="207"/>
    </location>
</feature>
<sequence length="322" mass="36589">MAQHKAVTVPKPSGTSTDTVLNKKRFANLRQYWDLYLIMVPGIVYFLVFKYLPMWGIVIAFKDYSIFAGFNASEWVGLDHFVRLFHDPQFYQVFWNTVIISLYKLFWGFPGPIILALLLNEIRSMFYKRTIQTLAYLPHFLSWIILGGILVNVLSPATGAVNEIMKWLGFEPVFFLADPAWFRSVLVISDIWKEVGWGAIIYLAALAGIDQQQYEAAVMDGAGKWKQLWHVTLPSIKGTIIVLFLLRLGSILDVGFEQIFVLYNSLVYDVADVIETYVYRIGIGQSEFSYSTAVGLLKSVISLVLVVIVNKAVKRTGQEGIY</sequence>
<dbReference type="CDD" id="cd06261">
    <property type="entry name" value="TM_PBP2"/>
    <property type="match status" value="1"/>
</dbReference>
<keyword evidence="2 6" id="KW-0813">Transport</keyword>
<dbReference type="PANTHER" id="PTHR43496:SF1">
    <property type="entry name" value="POLYGALACTURONAN_RHAMNOGALACTURONAN TRANSPORT SYSTEM PERMEASE PROTEIN YTEP"/>
    <property type="match status" value="1"/>
</dbReference>
<proteinExistence type="inferred from homology"/>
<evidence type="ECO:0000313" key="8">
    <source>
        <dbReference type="EMBL" id="MET3544904.1"/>
    </source>
</evidence>
<gene>
    <name evidence="8" type="ORF">ABID47_001498</name>
</gene>